<accession>A0A059BG57</accession>
<evidence type="ECO:0000313" key="1">
    <source>
        <dbReference type="EMBL" id="KCW65093.1"/>
    </source>
</evidence>
<dbReference type="InParanoid" id="A0A059BG57"/>
<name>A0A059BG57_EUCGR</name>
<dbReference type="Gramene" id="KCW65093">
    <property type="protein sequence ID" value="KCW65093"/>
    <property type="gene ID" value="EUGRSUZ_G02597"/>
</dbReference>
<reference evidence="1" key="1">
    <citation type="submission" date="2013-07" db="EMBL/GenBank/DDBJ databases">
        <title>The genome of Eucalyptus grandis.</title>
        <authorList>
            <person name="Schmutz J."/>
            <person name="Hayes R."/>
            <person name="Myburg A."/>
            <person name="Tuskan G."/>
            <person name="Grattapaglia D."/>
            <person name="Rokhsar D.S."/>
        </authorList>
    </citation>
    <scope>NUCLEOTIDE SEQUENCE</scope>
    <source>
        <tissue evidence="1">Leaf extractions</tissue>
    </source>
</reference>
<sequence>MQFTIRFPQIDFQFSIQTSMSSLATVPLKFSSGWKQGLTQIELLISDHAAVLPSTCYLRLFLSPILLS</sequence>
<dbReference type="AlphaFoldDB" id="A0A059BG57"/>
<organism evidence="1">
    <name type="scientific">Eucalyptus grandis</name>
    <name type="common">Flooded gum</name>
    <dbReference type="NCBI Taxonomy" id="71139"/>
    <lineage>
        <taxon>Eukaryota</taxon>
        <taxon>Viridiplantae</taxon>
        <taxon>Streptophyta</taxon>
        <taxon>Embryophyta</taxon>
        <taxon>Tracheophyta</taxon>
        <taxon>Spermatophyta</taxon>
        <taxon>Magnoliopsida</taxon>
        <taxon>eudicotyledons</taxon>
        <taxon>Gunneridae</taxon>
        <taxon>Pentapetalae</taxon>
        <taxon>rosids</taxon>
        <taxon>malvids</taxon>
        <taxon>Myrtales</taxon>
        <taxon>Myrtaceae</taxon>
        <taxon>Myrtoideae</taxon>
        <taxon>Eucalypteae</taxon>
        <taxon>Eucalyptus</taxon>
    </lineage>
</organism>
<gene>
    <name evidence="1" type="ORF">EUGRSUZ_G02597</name>
</gene>
<proteinExistence type="predicted"/>
<protein>
    <submittedName>
        <fullName evidence="1">Uncharacterized protein</fullName>
    </submittedName>
</protein>
<dbReference type="EMBL" id="KK198759">
    <property type="protein sequence ID" value="KCW65093.1"/>
    <property type="molecule type" value="Genomic_DNA"/>
</dbReference>